<accession>A0A6I6MQL3</accession>
<dbReference type="EMBL" id="CP047045">
    <property type="protein sequence ID" value="QGZ95686.1"/>
    <property type="molecule type" value="Genomic_DNA"/>
</dbReference>
<dbReference type="SUPFAM" id="SSF53474">
    <property type="entry name" value="alpha/beta-Hydrolases"/>
    <property type="match status" value="1"/>
</dbReference>
<sequence length="386" mass="41998">MRALVWVAALALAACGITGVATPTVRRVADPLPVAASEWVQLTPEPARIGNRIFTATCSDAPGTDPAFKFWARRGVSNNVVVFFDGGGACWDDVTCSLPRVAADARDDDGFYKGELIPTDNPNTMQGIFDLDNPRNPVRDWSFVFVPYCTGDVHSGSSTAHYTNPDTNAPYTIEHRGADNFRVVLEWMRANFNAPDEILVTGSSAGAYGAATHYGRIRDVFPGGRAVMLGDAGQGVTTPDFLELRNSNWQYDLPANVFGPDAQLTSDDDIVAMLAAHYPNDRFAQYTTAHDITQSGFYALMGATNACQAWTAKMATDLTARQQRAANFRSYLANGQSHTILRTPLFYAEQSGGAPFAEWVSALLTEAQPENRACANCLAERVRCRF</sequence>
<keyword evidence="3" id="KW-1185">Reference proteome</keyword>
<feature type="signal peptide" evidence="1">
    <location>
        <begin position="1"/>
        <end position="21"/>
    </location>
</feature>
<evidence type="ECO:0000256" key="1">
    <source>
        <dbReference type="SAM" id="SignalP"/>
    </source>
</evidence>
<keyword evidence="1" id="KW-0732">Signal</keyword>
<evidence type="ECO:0000313" key="3">
    <source>
        <dbReference type="Proteomes" id="UP000431269"/>
    </source>
</evidence>
<dbReference type="AlphaFoldDB" id="A0A6I6MQL3"/>
<dbReference type="PROSITE" id="PS51257">
    <property type="entry name" value="PROKAR_LIPOPROTEIN"/>
    <property type="match status" value="1"/>
</dbReference>
<dbReference type="PANTHER" id="PTHR21562">
    <property type="entry name" value="NOTUM-RELATED"/>
    <property type="match status" value="1"/>
</dbReference>
<feature type="chain" id="PRO_5026002351" evidence="1">
    <location>
        <begin position="22"/>
        <end position="386"/>
    </location>
</feature>
<evidence type="ECO:0000313" key="2">
    <source>
        <dbReference type="EMBL" id="QGZ95686.1"/>
    </source>
</evidence>
<dbReference type="PANTHER" id="PTHR21562:SF83">
    <property type="entry name" value="PECTIN ACETYLESTERASE 4"/>
    <property type="match status" value="1"/>
</dbReference>
<protein>
    <submittedName>
        <fullName evidence="2">Pectinacetylesterase</fullName>
    </submittedName>
</protein>
<organism evidence="2 3">
    <name type="scientific">Terricaulis silvestris</name>
    <dbReference type="NCBI Taxonomy" id="2686094"/>
    <lineage>
        <taxon>Bacteria</taxon>
        <taxon>Pseudomonadati</taxon>
        <taxon>Pseudomonadota</taxon>
        <taxon>Alphaproteobacteria</taxon>
        <taxon>Caulobacterales</taxon>
        <taxon>Caulobacteraceae</taxon>
        <taxon>Terricaulis</taxon>
    </lineage>
</organism>
<dbReference type="RefSeq" id="WP_158766530.1">
    <property type="nucleotide sequence ID" value="NZ_CP047045.1"/>
</dbReference>
<dbReference type="InterPro" id="IPR029058">
    <property type="entry name" value="AB_hydrolase_fold"/>
</dbReference>
<dbReference type="InterPro" id="IPR004963">
    <property type="entry name" value="PAE/NOTUM"/>
</dbReference>
<reference evidence="3" key="1">
    <citation type="submission" date="2019-12" db="EMBL/GenBank/DDBJ databases">
        <title>Complete genome of Terracaulis silvestris 0127_4.</title>
        <authorList>
            <person name="Vieira S."/>
            <person name="Riedel T."/>
            <person name="Sproer C."/>
            <person name="Pascual J."/>
            <person name="Boedeker C."/>
            <person name="Overmann J."/>
        </authorList>
    </citation>
    <scope>NUCLEOTIDE SEQUENCE [LARGE SCALE GENOMIC DNA]</scope>
    <source>
        <strain evidence="3">0127_4</strain>
    </source>
</reference>
<dbReference type="KEGG" id="tsv:DSM104635_02537"/>
<proteinExistence type="predicted"/>
<dbReference type="Pfam" id="PF03283">
    <property type="entry name" value="PAE"/>
    <property type="match status" value="1"/>
</dbReference>
<name>A0A6I6MQL3_9CAUL</name>
<gene>
    <name evidence="2" type="ORF">DSM104635_02537</name>
</gene>
<dbReference type="Proteomes" id="UP000431269">
    <property type="component" value="Chromosome"/>
</dbReference>
<dbReference type="GO" id="GO:0016787">
    <property type="term" value="F:hydrolase activity"/>
    <property type="evidence" value="ECO:0007669"/>
    <property type="project" value="InterPro"/>
</dbReference>